<sequence length="169" mass="19769">MAKPTNYTWEERQQILKRMLAPENISIQELAEEIGVTKSTLYTWKKKINNNNIDHLSNNKESKNWSSKDKFHIVLETYALNEADLAVYCRQKGLYVEQVNAWREQCLWANNSSNPKDIMKFQTELKEEKNRSKQLAKELIRKEKALAEVAALLVLKKKAQAIWGDNEED</sequence>
<feature type="coiled-coil region" evidence="1">
    <location>
        <begin position="118"/>
        <end position="145"/>
    </location>
</feature>
<evidence type="ECO:0000313" key="3">
    <source>
        <dbReference type="Proteomes" id="UP000294919"/>
    </source>
</evidence>
<dbReference type="SUPFAM" id="SSF46689">
    <property type="entry name" value="Homeodomain-like"/>
    <property type="match status" value="1"/>
</dbReference>
<dbReference type="Proteomes" id="UP000294919">
    <property type="component" value="Unassembled WGS sequence"/>
</dbReference>
<dbReference type="Gene3D" id="1.10.10.60">
    <property type="entry name" value="Homeodomain-like"/>
    <property type="match status" value="1"/>
</dbReference>
<dbReference type="AlphaFoldDB" id="A0A4R2KYT0"/>
<dbReference type="Pfam" id="PF01527">
    <property type="entry name" value="HTH_Tnp_1"/>
    <property type="match status" value="1"/>
</dbReference>
<evidence type="ECO:0000256" key="1">
    <source>
        <dbReference type="SAM" id="Coils"/>
    </source>
</evidence>
<reference evidence="2 3" key="1">
    <citation type="submission" date="2019-03" db="EMBL/GenBank/DDBJ databases">
        <title>Genomic Encyclopedia of Type Strains, Phase IV (KMG-IV): sequencing the most valuable type-strain genomes for metagenomic binning, comparative biology and taxonomic classification.</title>
        <authorList>
            <person name="Goeker M."/>
        </authorList>
    </citation>
    <scope>NUCLEOTIDE SEQUENCE [LARGE SCALE GENOMIC DNA]</scope>
    <source>
        <strain evidence="2 3">DSM 102940</strain>
    </source>
</reference>
<protein>
    <submittedName>
        <fullName evidence="2">Transposase</fullName>
    </submittedName>
</protein>
<evidence type="ECO:0000313" key="2">
    <source>
        <dbReference type="EMBL" id="TCO76516.1"/>
    </source>
</evidence>
<name>A0A4R2KYT0_9FIRM</name>
<dbReference type="InterPro" id="IPR009057">
    <property type="entry name" value="Homeodomain-like_sf"/>
</dbReference>
<proteinExistence type="predicted"/>
<keyword evidence="3" id="KW-1185">Reference proteome</keyword>
<dbReference type="EMBL" id="SLWV01000008">
    <property type="protein sequence ID" value="TCO76516.1"/>
    <property type="molecule type" value="Genomic_DNA"/>
</dbReference>
<comment type="caution">
    <text evidence="2">The sequence shown here is derived from an EMBL/GenBank/DDBJ whole genome shotgun (WGS) entry which is preliminary data.</text>
</comment>
<organism evidence="2 3">
    <name type="scientific">Marinisporobacter balticus</name>
    <dbReference type="NCBI Taxonomy" id="2018667"/>
    <lineage>
        <taxon>Bacteria</taxon>
        <taxon>Bacillati</taxon>
        <taxon>Bacillota</taxon>
        <taxon>Clostridia</taxon>
        <taxon>Peptostreptococcales</taxon>
        <taxon>Thermotaleaceae</taxon>
        <taxon>Marinisporobacter</taxon>
    </lineage>
</organism>
<keyword evidence="1" id="KW-0175">Coiled coil</keyword>
<gene>
    <name evidence="2" type="ORF">EV214_108119</name>
</gene>
<dbReference type="InterPro" id="IPR002514">
    <property type="entry name" value="Transposase_8"/>
</dbReference>
<accession>A0A4R2KYT0</accession>